<gene>
    <name evidence="2" type="ORF">KQX54_020597</name>
</gene>
<name>A0AAV7I6R9_COTGL</name>
<organism evidence="2 3">
    <name type="scientific">Cotesia glomerata</name>
    <name type="common">Lepidopteran parasitic wasp</name>
    <name type="synonym">Apanteles glomeratus</name>
    <dbReference type="NCBI Taxonomy" id="32391"/>
    <lineage>
        <taxon>Eukaryota</taxon>
        <taxon>Metazoa</taxon>
        <taxon>Ecdysozoa</taxon>
        <taxon>Arthropoda</taxon>
        <taxon>Hexapoda</taxon>
        <taxon>Insecta</taxon>
        <taxon>Pterygota</taxon>
        <taxon>Neoptera</taxon>
        <taxon>Endopterygota</taxon>
        <taxon>Hymenoptera</taxon>
        <taxon>Apocrita</taxon>
        <taxon>Ichneumonoidea</taxon>
        <taxon>Braconidae</taxon>
        <taxon>Microgastrinae</taxon>
        <taxon>Cotesia</taxon>
    </lineage>
</organism>
<dbReference type="Proteomes" id="UP000826195">
    <property type="component" value="Unassembled WGS sequence"/>
</dbReference>
<evidence type="ECO:0000256" key="1">
    <source>
        <dbReference type="SAM" id="MobiDB-lite"/>
    </source>
</evidence>
<evidence type="ECO:0000313" key="3">
    <source>
        <dbReference type="Proteomes" id="UP000826195"/>
    </source>
</evidence>
<comment type="caution">
    <text evidence="2">The sequence shown here is derived from an EMBL/GenBank/DDBJ whole genome shotgun (WGS) entry which is preliminary data.</text>
</comment>
<accession>A0AAV7I6R9</accession>
<reference evidence="2 3" key="1">
    <citation type="journal article" date="2021" name="J. Hered.">
        <title>A chromosome-level genome assembly of the parasitoid wasp, Cotesia glomerata (Hymenoptera: Braconidae).</title>
        <authorList>
            <person name="Pinto B.J."/>
            <person name="Weis J.J."/>
            <person name="Gamble T."/>
            <person name="Ode P.J."/>
            <person name="Paul R."/>
            <person name="Zaspel J.M."/>
        </authorList>
    </citation>
    <scope>NUCLEOTIDE SEQUENCE [LARGE SCALE GENOMIC DNA]</scope>
    <source>
        <strain evidence="2">CgM1</strain>
    </source>
</reference>
<dbReference type="AlphaFoldDB" id="A0AAV7I6R9"/>
<sequence length="127" mass="13895">MDDVTRSPGTTVFQPDSLRGAIEIEIEIEIEKRRNNPGTSKSPNGHGMFGTFPSNPTQRTDSRPKIELVTEDMSKRSFYHPHSRFPGPCRFDGNGERSKSSSGCDFLLPSLASSSATTSLSSTCPGW</sequence>
<feature type="region of interest" description="Disordered" evidence="1">
    <location>
        <begin position="30"/>
        <end position="64"/>
    </location>
</feature>
<dbReference type="EMBL" id="JAHXZJ010002609">
    <property type="protein sequence ID" value="KAH0540936.1"/>
    <property type="molecule type" value="Genomic_DNA"/>
</dbReference>
<feature type="region of interest" description="Disordered" evidence="1">
    <location>
        <begin position="79"/>
        <end position="104"/>
    </location>
</feature>
<evidence type="ECO:0000313" key="2">
    <source>
        <dbReference type="EMBL" id="KAH0540936.1"/>
    </source>
</evidence>
<keyword evidence="3" id="KW-1185">Reference proteome</keyword>
<protein>
    <submittedName>
        <fullName evidence="2">Uncharacterized protein</fullName>
    </submittedName>
</protein>
<proteinExistence type="predicted"/>